<accession>A0A2Y9ALS0</accession>
<proteinExistence type="predicted"/>
<dbReference type="InterPro" id="IPR036237">
    <property type="entry name" value="Xyl_isomerase-like_sf"/>
</dbReference>
<protein>
    <submittedName>
        <fullName evidence="3">D-psicose/D-tagatose/L-ribulose 3-epimerase</fullName>
    </submittedName>
</protein>
<feature type="domain" description="Xylose isomerase-like TIM barrel" evidence="2">
    <location>
        <begin position="29"/>
        <end position="255"/>
    </location>
</feature>
<dbReference type="Gene3D" id="3.20.20.150">
    <property type="entry name" value="Divalent-metal-dependent TIM barrel enzymes"/>
    <property type="match status" value="1"/>
</dbReference>
<dbReference type="Proteomes" id="UP000250222">
    <property type="component" value="Unassembled WGS sequence"/>
</dbReference>
<keyword evidence="4" id="KW-1185">Reference proteome</keyword>
<evidence type="ECO:0000259" key="2">
    <source>
        <dbReference type="Pfam" id="PF01261"/>
    </source>
</evidence>
<reference evidence="3 4" key="1">
    <citation type="submission" date="2016-10" db="EMBL/GenBank/DDBJ databases">
        <authorList>
            <person name="Cai Z."/>
        </authorList>
    </citation>
    <scope>NUCLEOTIDE SEQUENCE [LARGE SCALE GENOMIC DNA]</scope>
    <source>
        <strain evidence="3 4">CGMCC 1.10826</strain>
    </source>
</reference>
<dbReference type="SUPFAM" id="SSF51658">
    <property type="entry name" value="Xylose isomerase-like"/>
    <property type="match status" value="1"/>
</dbReference>
<organism evidence="3 4">
    <name type="scientific">Georgenia satyanarayanai</name>
    <dbReference type="NCBI Taxonomy" id="860221"/>
    <lineage>
        <taxon>Bacteria</taxon>
        <taxon>Bacillati</taxon>
        <taxon>Actinomycetota</taxon>
        <taxon>Actinomycetes</taxon>
        <taxon>Micrococcales</taxon>
        <taxon>Bogoriellaceae</taxon>
        <taxon>Georgenia</taxon>
    </lineage>
</organism>
<name>A0A2Y9ALS0_9MICO</name>
<dbReference type="PANTHER" id="PTHR12110:SF41">
    <property type="entry name" value="INOSOSE DEHYDRATASE"/>
    <property type="match status" value="1"/>
</dbReference>
<keyword evidence="1" id="KW-0119">Carbohydrate metabolism</keyword>
<evidence type="ECO:0000313" key="4">
    <source>
        <dbReference type="Proteomes" id="UP000250222"/>
    </source>
</evidence>
<sequence>MTSRLIGVNTWVWTSPLTDDSLRRLAPQIKNWGFDLVELPVEHLGDWDPAAAATLLEDLGLGATVTLVMGEGSELVAADAATVRATQDYLRGVIDAAHAVGSAVIAGPAYASVGRTWRMDDDERRRCYAELAENLAPVAEHGRQAGVRIAVEPLNRYETSLINTVDQALEALAPVPDVGILLDVYHLNIEETDVPAAIRRAGSRIAHVQVCANDRGAPGADHLPWPEILTALDDAGYSGPLCIESFTAENATIATAASIWRPLAASQDAIAVDGLAHLKGLMRRS</sequence>
<evidence type="ECO:0000256" key="1">
    <source>
        <dbReference type="ARBA" id="ARBA00023277"/>
    </source>
</evidence>
<dbReference type="Pfam" id="PF01261">
    <property type="entry name" value="AP_endonuc_2"/>
    <property type="match status" value="1"/>
</dbReference>
<dbReference type="PANTHER" id="PTHR12110">
    <property type="entry name" value="HYDROXYPYRUVATE ISOMERASE"/>
    <property type="match status" value="1"/>
</dbReference>
<gene>
    <name evidence="3" type="ORF">SAMN05216184_1132</name>
</gene>
<dbReference type="EMBL" id="UETB01000013">
    <property type="protein sequence ID" value="SSA45404.1"/>
    <property type="molecule type" value="Genomic_DNA"/>
</dbReference>
<dbReference type="RefSeq" id="WP_110853298.1">
    <property type="nucleotide sequence ID" value="NZ_QKLZ01000013.1"/>
</dbReference>
<dbReference type="AlphaFoldDB" id="A0A2Y9ALS0"/>
<dbReference type="InterPro" id="IPR013022">
    <property type="entry name" value="Xyl_isomerase-like_TIM-brl"/>
</dbReference>
<evidence type="ECO:0000313" key="3">
    <source>
        <dbReference type="EMBL" id="SSA45404.1"/>
    </source>
</evidence>
<dbReference type="InterPro" id="IPR050312">
    <property type="entry name" value="IolE/XylAMocC-like"/>
</dbReference>
<dbReference type="OrthoDB" id="9801426at2"/>